<feature type="domain" description="F-box/LRR-repeat protein 15/At3g58940/PEG3-like LRR" evidence="2">
    <location>
        <begin position="95"/>
        <end position="172"/>
    </location>
</feature>
<dbReference type="AlphaFoldDB" id="A0A803MHC3"/>
<reference evidence="3" key="2">
    <citation type="submission" date="2021-03" db="UniProtKB">
        <authorList>
            <consortium name="EnsemblPlants"/>
        </authorList>
    </citation>
    <scope>IDENTIFICATION</scope>
</reference>
<dbReference type="Pfam" id="PF24758">
    <property type="entry name" value="LRR_At5g56370"/>
    <property type="match status" value="1"/>
</dbReference>
<dbReference type="Gene3D" id="3.80.10.10">
    <property type="entry name" value="Ribonuclease Inhibitor"/>
    <property type="match status" value="1"/>
</dbReference>
<reference evidence="3" key="1">
    <citation type="journal article" date="2017" name="Nature">
        <title>The genome of Chenopodium quinoa.</title>
        <authorList>
            <person name="Jarvis D.E."/>
            <person name="Ho Y.S."/>
            <person name="Lightfoot D.J."/>
            <person name="Schmoeckel S.M."/>
            <person name="Li B."/>
            <person name="Borm T.J.A."/>
            <person name="Ohyanagi H."/>
            <person name="Mineta K."/>
            <person name="Michell C.T."/>
            <person name="Saber N."/>
            <person name="Kharbatia N.M."/>
            <person name="Rupper R.R."/>
            <person name="Sharp A.R."/>
            <person name="Dally N."/>
            <person name="Boughton B.A."/>
            <person name="Woo Y.H."/>
            <person name="Gao G."/>
            <person name="Schijlen E.G.W.M."/>
            <person name="Guo X."/>
            <person name="Momin A.A."/>
            <person name="Negrao S."/>
            <person name="Al-Babili S."/>
            <person name="Gehring C."/>
            <person name="Roessner U."/>
            <person name="Jung C."/>
            <person name="Murphy K."/>
            <person name="Arold S.T."/>
            <person name="Gojobori T."/>
            <person name="van der Linden C.G."/>
            <person name="van Loo E.N."/>
            <person name="Jellen E.N."/>
            <person name="Maughan P.J."/>
            <person name="Tester M."/>
        </authorList>
    </citation>
    <scope>NUCLEOTIDE SEQUENCE [LARGE SCALE GENOMIC DNA]</scope>
    <source>
        <strain evidence="3">cv. PI 614886</strain>
    </source>
</reference>
<evidence type="ECO:0000313" key="3">
    <source>
        <dbReference type="EnsemblPlants" id="AUR62029375-RA:cds"/>
    </source>
</evidence>
<keyword evidence="4" id="KW-1185">Reference proteome</keyword>
<dbReference type="OMA" id="YYSATYQ"/>
<dbReference type="PANTHER" id="PTHR34223">
    <property type="entry name" value="OS11G0201299 PROTEIN"/>
    <property type="match status" value="1"/>
</dbReference>
<dbReference type="InterPro" id="IPR055411">
    <property type="entry name" value="LRR_FXL15/At3g58940/PEG3-like"/>
</dbReference>
<evidence type="ECO:0000313" key="4">
    <source>
        <dbReference type="Proteomes" id="UP000596660"/>
    </source>
</evidence>
<sequence>MDVLQPDSKCPRTSAVLDDNTEPDYFGKLHDDLLIEILDKLPMEVAMDTSLLSKSWKDLWKHKRNVELGQKWVQNCDFNDRNDNRIKWRRRYPLVDMPNWVYSPCSSLVKLILISLQLNTLPPLHFKALRELYLEHVKLTKDSVEKITSNCPSLGLLSLSNCNPTTGLNINVAANSSLLHLVVNEEFTDVRNATELCIRAPNVKTIEFASALPRKSYRMDGTLACSEAIFRLDKMHHRPQAIRIFSSGLKGYYAKNFLGLLRKLATAKVLTVSSWCIQVLSMEVYNFRKPLTFEASHLILETGLCRWEFQGIAYMLLGCYKLENLTIVMGDPAHLNAICQVRNPGVQFDNILQQLETIEFKYYSATYQTWDGDDFNESLFFAVSDFGRLLAWNLKTYADNLKKVVFSTRQKHFASDQFRSIEALSTFKKLYQCHLPCVYRNPTDRCHPALIGVNFHLRNGSDRCKLSTFGMMLCAMGSCSSFVLEFSLDYRQRV</sequence>
<dbReference type="InterPro" id="IPR032675">
    <property type="entry name" value="LRR_dom_sf"/>
</dbReference>
<dbReference type="Pfam" id="PF00646">
    <property type="entry name" value="F-box"/>
    <property type="match status" value="1"/>
</dbReference>
<organism evidence="3 4">
    <name type="scientific">Chenopodium quinoa</name>
    <name type="common">Quinoa</name>
    <dbReference type="NCBI Taxonomy" id="63459"/>
    <lineage>
        <taxon>Eukaryota</taxon>
        <taxon>Viridiplantae</taxon>
        <taxon>Streptophyta</taxon>
        <taxon>Embryophyta</taxon>
        <taxon>Tracheophyta</taxon>
        <taxon>Spermatophyta</taxon>
        <taxon>Magnoliopsida</taxon>
        <taxon>eudicotyledons</taxon>
        <taxon>Gunneridae</taxon>
        <taxon>Pentapetalae</taxon>
        <taxon>Caryophyllales</taxon>
        <taxon>Chenopodiaceae</taxon>
        <taxon>Chenopodioideae</taxon>
        <taxon>Atripliceae</taxon>
        <taxon>Chenopodium</taxon>
    </lineage>
</organism>
<dbReference type="PANTHER" id="PTHR34223:SF93">
    <property type="entry name" value="F-BOX DOMAIN-CONTAINING PROTEIN"/>
    <property type="match status" value="1"/>
</dbReference>
<proteinExistence type="predicted"/>
<dbReference type="InterPro" id="IPR053197">
    <property type="entry name" value="F-box_SCFL_complex_component"/>
</dbReference>
<dbReference type="Gramene" id="AUR62029375-RA">
    <property type="protein sequence ID" value="AUR62029375-RA:cds"/>
    <property type="gene ID" value="AUR62029375"/>
</dbReference>
<feature type="domain" description="F-box" evidence="1">
    <location>
        <begin position="28"/>
        <end position="65"/>
    </location>
</feature>
<dbReference type="Proteomes" id="UP000596660">
    <property type="component" value="Unplaced"/>
</dbReference>
<accession>A0A803MHC3</accession>
<evidence type="ECO:0000259" key="1">
    <source>
        <dbReference type="Pfam" id="PF00646"/>
    </source>
</evidence>
<evidence type="ECO:0000259" key="2">
    <source>
        <dbReference type="Pfam" id="PF24758"/>
    </source>
</evidence>
<dbReference type="EnsemblPlants" id="AUR62029375-RA">
    <property type="protein sequence ID" value="AUR62029375-RA:cds"/>
    <property type="gene ID" value="AUR62029375"/>
</dbReference>
<protein>
    <recommendedName>
        <fullName evidence="5">F-box protein</fullName>
    </recommendedName>
</protein>
<dbReference type="SUPFAM" id="SSF81383">
    <property type="entry name" value="F-box domain"/>
    <property type="match status" value="1"/>
</dbReference>
<dbReference type="InterPro" id="IPR001810">
    <property type="entry name" value="F-box_dom"/>
</dbReference>
<evidence type="ECO:0008006" key="5">
    <source>
        <dbReference type="Google" id="ProtNLM"/>
    </source>
</evidence>
<name>A0A803MHC3_CHEQI</name>
<dbReference type="InterPro" id="IPR036047">
    <property type="entry name" value="F-box-like_dom_sf"/>
</dbReference>
<dbReference type="SUPFAM" id="SSF52058">
    <property type="entry name" value="L domain-like"/>
    <property type="match status" value="1"/>
</dbReference>